<dbReference type="Proteomes" id="UP001456307">
    <property type="component" value="Unassembled WGS sequence"/>
</dbReference>
<organism evidence="1 2">
    <name type="scientific">Limosilactobacillus allomucosae</name>
    <dbReference type="NCBI Taxonomy" id="3142938"/>
    <lineage>
        <taxon>Bacteria</taxon>
        <taxon>Bacillati</taxon>
        <taxon>Bacillota</taxon>
        <taxon>Bacilli</taxon>
        <taxon>Lactobacillales</taxon>
        <taxon>Lactobacillaceae</taxon>
        <taxon>Limosilactobacillus</taxon>
    </lineage>
</organism>
<dbReference type="InterPro" id="IPR046733">
    <property type="entry name" value="DUF6625"/>
</dbReference>
<keyword evidence="2" id="KW-1185">Reference proteome</keyword>
<protein>
    <submittedName>
        <fullName evidence="1">DUF6625 family protein</fullName>
    </submittedName>
</protein>
<evidence type="ECO:0000313" key="2">
    <source>
        <dbReference type="Proteomes" id="UP001456307"/>
    </source>
</evidence>
<dbReference type="RefSeq" id="WP_347985203.1">
    <property type="nucleotide sequence ID" value="NZ_JBCNVT010000001.1"/>
</dbReference>
<accession>A0ABV0I3T5</accession>
<dbReference type="Pfam" id="PF20330">
    <property type="entry name" value="DUF6625"/>
    <property type="match status" value="1"/>
</dbReference>
<gene>
    <name evidence="1" type="ORF">AAVZ08_00480</name>
</gene>
<reference evidence="1 2" key="1">
    <citation type="submission" date="2024-04" db="EMBL/GenBank/DDBJ databases">
        <title>Limosilactobacillus allomucosae sp. nov., a novel species isolated from wild boar faecal samples as potential probiotics for domestic pigs.</title>
        <authorList>
            <person name="Chen B."/>
        </authorList>
    </citation>
    <scope>NUCLEOTIDE SEQUENCE [LARGE SCALE GENOMIC DNA]</scope>
    <source>
        <strain evidence="1 2">WILCCON 0055</strain>
    </source>
</reference>
<comment type="caution">
    <text evidence="1">The sequence shown here is derived from an EMBL/GenBank/DDBJ whole genome shotgun (WGS) entry which is preliminary data.</text>
</comment>
<dbReference type="EMBL" id="JBCNVT010000001">
    <property type="protein sequence ID" value="MEO5285126.1"/>
    <property type="molecule type" value="Genomic_DNA"/>
</dbReference>
<name>A0ABV0I3T5_9LACO</name>
<evidence type="ECO:0000313" key="1">
    <source>
        <dbReference type="EMBL" id="MEO5285126.1"/>
    </source>
</evidence>
<sequence length="324" mass="39168">MIEHNNRNLICILIPYFGKFPKWFDLYLYSCSKQKIDFYYFTDCKIPKRTYSNTFFIKMSFLEYCQLVSKKLDVDFYPKHTYKLCDIRPFLQLIHKDIVSQYDFWGWADLDLIYGDTSEFLSSENLSKYNLITSHSERIAGHFTIIRTNSRYAKLGYKIPNWKSQITSEINKGIDEGAFSAVANPYFRYITFVWYHLYKNFKNENCKYDFYQRCQNFIHYFAMKDALFLEEYTSPIPKQGQVWKYNVKASTIQCPDNFYANKYLANRPLPYLHFIFFKKTQYLKTENYWSDDFWQVPSDYDYNCGGVVEISNKWVRLRKNEMCQ</sequence>
<proteinExistence type="predicted"/>